<keyword evidence="2" id="KW-1185">Reference proteome</keyword>
<dbReference type="AlphaFoldDB" id="A0A8S3RMG7"/>
<organism evidence="1 2">
    <name type="scientific">Mytilus edulis</name>
    <name type="common">Blue mussel</name>
    <dbReference type="NCBI Taxonomy" id="6550"/>
    <lineage>
        <taxon>Eukaryota</taxon>
        <taxon>Metazoa</taxon>
        <taxon>Spiralia</taxon>
        <taxon>Lophotrochozoa</taxon>
        <taxon>Mollusca</taxon>
        <taxon>Bivalvia</taxon>
        <taxon>Autobranchia</taxon>
        <taxon>Pteriomorphia</taxon>
        <taxon>Mytilida</taxon>
        <taxon>Mytiloidea</taxon>
        <taxon>Mytilidae</taxon>
        <taxon>Mytilinae</taxon>
        <taxon>Mytilus</taxon>
    </lineage>
</organism>
<name>A0A8S3RMG7_MYTED</name>
<dbReference type="EMBL" id="CAJPWZ010001214">
    <property type="protein sequence ID" value="CAG2209827.1"/>
    <property type="molecule type" value="Genomic_DNA"/>
</dbReference>
<dbReference type="Proteomes" id="UP000683360">
    <property type="component" value="Unassembled WGS sequence"/>
</dbReference>
<sequence>MCPDREHAVTFVIDNQTTSKWQPRNIEDYALFPEEERLYPAGGAFVVTDRSENDGKTTVHLKLLERGLATVNAIPEDRRWGVLHQAVWWNKQDILKKLLCMPACDSRVQTKETTSEIEKPVHVLHKKSHRNINIQTWKTFGAAFNQTYNRRRIRRPSNLPLSEQRCSAERSWTSSNHSCIIQTNIMSFYN</sequence>
<proteinExistence type="predicted"/>
<reference evidence="1" key="1">
    <citation type="submission" date="2021-03" db="EMBL/GenBank/DDBJ databases">
        <authorList>
            <person name="Bekaert M."/>
        </authorList>
    </citation>
    <scope>NUCLEOTIDE SEQUENCE</scope>
</reference>
<accession>A0A8S3RMG7</accession>
<evidence type="ECO:0000313" key="2">
    <source>
        <dbReference type="Proteomes" id="UP000683360"/>
    </source>
</evidence>
<comment type="caution">
    <text evidence="1">The sequence shown here is derived from an EMBL/GenBank/DDBJ whole genome shotgun (WGS) entry which is preliminary data.</text>
</comment>
<evidence type="ECO:0000313" key="1">
    <source>
        <dbReference type="EMBL" id="CAG2209827.1"/>
    </source>
</evidence>
<protein>
    <submittedName>
        <fullName evidence="1">Uncharacterized protein</fullName>
    </submittedName>
</protein>
<gene>
    <name evidence="1" type="ORF">MEDL_23910</name>
</gene>